<proteinExistence type="predicted"/>
<evidence type="ECO:0000313" key="2">
    <source>
        <dbReference type="EMBL" id="KAG8171699.1"/>
    </source>
</evidence>
<sequence>MLIFKSLFLVTLGVFASATEDGVCDPKQPELCFSPSVHADFPGSEEELDKICPVFNPDSSVCRILKKEM</sequence>
<comment type="caution">
    <text evidence="2">The sequence shown here is derived from an EMBL/GenBank/DDBJ whole genome shotgun (WGS) entry which is preliminary data.</text>
</comment>
<keyword evidence="3" id="KW-1185">Reference proteome</keyword>
<dbReference type="Proteomes" id="UP000827092">
    <property type="component" value="Unassembled WGS sequence"/>
</dbReference>
<gene>
    <name evidence="2" type="ORF">JTE90_025382</name>
</gene>
<name>A0AAV6TIN7_9ARAC</name>
<dbReference type="AlphaFoldDB" id="A0AAV6TIN7"/>
<feature type="chain" id="PRO_5043978168" evidence="1">
    <location>
        <begin position="19"/>
        <end position="69"/>
    </location>
</feature>
<protein>
    <submittedName>
        <fullName evidence="2">Uncharacterized protein</fullName>
    </submittedName>
</protein>
<keyword evidence="1" id="KW-0732">Signal</keyword>
<evidence type="ECO:0000256" key="1">
    <source>
        <dbReference type="SAM" id="SignalP"/>
    </source>
</evidence>
<reference evidence="2 3" key="1">
    <citation type="journal article" date="2022" name="Nat. Ecol. Evol.">
        <title>A masculinizing supergene underlies an exaggerated male reproductive morph in a spider.</title>
        <authorList>
            <person name="Hendrickx F."/>
            <person name="De Corte Z."/>
            <person name="Sonet G."/>
            <person name="Van Belleghem S.M."/>
            <person name="Kostlbacher S."/>
            <person name="Vangestel C."/>
        </authorList>
    </citation>
    <scope>NUCLEOTIDE SEQUENCE [LARGE SCALE GENOMIC DNA]</scope>
    <source>
        <strain evidence="2">W744_W776</strain>
    </source>
</reference>
<dbReference type="EMBL" id="JAFNEN010003658">
    <property type="protein sequence ID" value="KAG8171699.1"/>
    <property type="molecule type" value="Genomic_DNA"/>
</dbReference>
<feature type="signal peptide" evidence="1">
    <location>
        <begin position="1"/>
        <end position="18"/>
    </location>
</feature>
<evidence type="ECO:0000313" key="3">
    <source>
        <dbReference type="Proteomes" id="UP000827092"/>
    </source>
</evidence>
<accession>A0AAV6TIN7</accession>
<organism evidence="2 3">
    <name type="scientific">Oedothorax gibbosus</name>
    <dbReference type="NCBI Taxonomy" id="931172"/>
    <lineage>
        <taxon>Eukaryota</taxon>
        <taxon>Metazoa</taxon>
        <taxon>Ecdysozoa</taxon>
        <taxon>Arthropoda</taxon>
        <taxon>Chelicerata</taxon>
        <taxon>Arachnida</taxon>
        <taxon>Araneae</taxon>
        <taxon>Araneomorphae</taxon>
        <taxon>Entelegynae</taxon>
        <taxon>Araneoidea</taxon>
        <taxon>Linyphiidae</taxon>
        <taxon>Erigoninae</taxon>
        <taxon>Oedothorax</taxon>
    </lineage>
</organism>